<proteinExistence type="predicted"/>
<evidence type="ECO:0000259" key="1">
    <source>
        <dbReference type="SMART" id="SM00852"/>
    </source>
</evidence>
<protein>
    <recommendedName>
        <fullName evidence="1">MoaB/Mog domain-containing protein</fullName>
    </recommendedName>
</protein>
<sequence length="288" mass="31945">MAALVSEWQCPASSFLQAARSPEAKRSLSLCDQQLCNKLCDCFTNTAEACRVSCDWQRDLDRVRPRRQHPLACTAAVQGVDLIRVEYIPDDKSDIASTLLRLKERVGHKGVIFTSGGIGPTHDDITYESVAHAFGVELEVHKPTVEAMKAHYEPQGKEVNESRLRMATIPIGSEVLTTPDLWVPMACIHDVFILPGIPRLFKAMITANKDRFTGAAYLSATLYTDTGEGDVAQALRKIAAEHPDVRIGSYPNTSYDKTYQVKLQLECRQQDLLDQAKVAVSEALTVRE</sequence>
<dbReference type="Gene3D" id="3.40.980.10">
    <property type="entry name" value="MoaB/Mog-like domain"/>
    <property type="match status" value="1"/>
</dbReference>
<dbReference type="AlphaFoldDB" id="A0AAW1S3F4"/>
<dbReference type="SUPFAM" id="SSF53218">
    <property type="entry name" value="Molybdenum cofactor biosynthesis proteins"/>
    <property type="match status" value="1"/>
</dbReference>
<dbReference type="InterPro" id="IPR001453">
    <property type="entry name" value="MoaB/Mog_dom"/>
</dbReference>
<dbReference type="PANTHER" id="PTHR13939">
    <property type="entry name" value="NICOTINAMIDE-NUCLEOTIDE AMIDOHYDROLASE PNCC"/>
    <property type="match status" value="1"/>
</dbReference>
<dbReference type="InterPro" id="IPR056596">
    <property type="entry name" value="FLAD1_M"/>
</dbReference>
<name>A0AAW1S3F4_9CHLO</name>
<reference evidence="2 3" key="1">
    <citation type="journal article" date="2024" name="Nat. Commun.">
        <title>Phylogenomics reveals the evolutionary origins of lichenization in chlorophyte algae.</title>
        <authorList>
            <person name="Puginier C."/>
            <person name="Libourel C."/>
            <person name="Otte J."/>
            <person name="Skaloud P."/>
            <person name="Haon M."/>
            <person name="Grisel S."/>
            <person name="Petersen M."/>
            <person name="Berrin J.G."/>
            <person name="Delaux P.M."/>
            <person name="Dal Grande F."/>
            <person name="Keller J."/>
        </authorList>
    </citation>
    <scope>NUCLEOTIDE SEQUENCE [LARGE SCALE GENOMIC DNA]</scope>
    <source>
        <strain evidence="2 3">SAG 2145</strain>
    </source>
</reference>
<dbReference type="Pfam" id="PF24102">
    <property type="entry name" value="FLAD1_M"/>
    <property type="match status" value="1"/>
</dbReference>
<dbReference type="PANTHER" id="PTHR13939:SF0">
    <property type="entry name" value="NMN AMIDOHYDROLASE-LIKE PROTEIN YFAY"/>
    <property type="match status" value="1"/>
</dbReference>
<keyword evidence="3" id="KW-1185">Reference proteome</keyword>
<dbReference type="InterPro" id="IPR050101">
    <property type="entry name" value="CinA"/>
</dbReference>
<evidence type="ECO:0000313" key="2">
    <source>
        <dbReference type="EMBL" id="KAK9839966.1"/>
    </source>
</evidence>
<dbReference type="InterPro" id="IPR036425">
    <property type="entry name" value="MoaB/Mog-like_dom_sf"/>
</dbReference>
<evidence type="ECO:0000313" key="3">
    <source>
        <dbReference type="Proteomes" id="UP001438707"/>
    </source>
</evidence>
<feature type="domain" description="MoaB/Mog" evidence="1">
    <location>
        <begin position="61"/>
        <end position="216"/>
    </location>
</feature>
<comment type="caution">
    <text evidence="2">The sequence shown here is derived from an EMBL/GenBank/DDBJ whole genome shotgun (WGS) entry which is preliminary data.</text>
</comment>
<dbReference type="Pfam" id="PF00994">
    <property type="entry name" value="MoCF_biosynth"/>
    <property type="match status" value="1"/>
</dbReference>
<accession>A0AAW1S3F4</accession>
<dbReference type="Proteomes" id="UP001438707">
    <property type="component" value="Unassembled WGS sequence"/>
</dbReference>
<organism evidence="2 3">
    <name type="scientific">Apatococcus lobatus</name>
    <dbReference type="NCBI Taxonomy" id="904363"/>
    <lineage>
        <taxon>Eukaryota</taxon>
        <taxon>Viridiplantae</taxon>
        <taxon>Chlorophyta</taxon>
        <taxon>core chlorophytes</taxon>
        <taxon>Trebouxiophyceae</taxon>
        <taxon>Chlorellales</taxon>
        <taxon>Chlorellaceae</taxon>
        <taxon>Apatococcus</taxon>
    </lineage>
</organism>
<gene>
    <name evidence="2" type="ORF">WJX74_001201</name>
</gene>
<dbReference type="EMBL" id="JALJOS010000004">
    <property type="protein sequence ID" value="KAK9839966.1"/>
    <property type="molecule type" value="Genomic_DNA"/>
</dbReference>
<dbReference type="SMART" id="SM00852">
    <property type="entry name" value="MoCF_biosynth"/>
    <property type="match status" value="1"/>
</dbReference>